<name>A0A494XMA2_9BURK</name>
<sequence length="196" mass="21731">MTSLRLSGVTRGLFLLASVISACALVETRYHVLQFAMHLLIDLVLALVGLGCSMRAWSSGKRRQSMHYGLGVFVIVGSLALHLAERQYHIGALIALKLEASKYESCKSRGASIVSGKILSVCSLDAQWNEALFTEAVIYDSSDELANKDRHYSARWRAAALSLEPQAPFSQYSFEAYPLGRHYYLVTFNYDTSSIL</sequence>
<reference evidence="2 3" key="1">
    <citation type="submission" date="2018-10" db="EMBL/GenBank/DDBJ databases">
        <title>Paraburkholderia sp. 7MK8-2, isolated from soil.</title>
        <authorList>
            <person name="Gao Z.-H."/>
            <person name="Qiu L.-H."/>
        </authorList>
    </citation>
    <scope>NUCLEOTIDE SEQUENCE [LARGE SCALE GENOMIC DNA]</scope>
    <source>
        <strain evidence="2 3">7MK8-2</strain>
    </source>
</reference>
<keyword evidence="1" id="KW-0472">Membrane</keyword>
<keyword evidence="1" id="KW-0812">Transmembrane</keyword>
<comment type="caution">
    <text evidence="2">The sequence shown here is derived from an EMBL/GenBank/DDBJ whole genome shotgun (WGS) entry which is preliminary data.</text>
</comment>
<feature type="transmembrane region" description="Helical" evidence="1">
    <location>
        <begin position="66"/>
        <end position="84"/>
    </location>
</feature>
<protein>
    <submittedName>
        <fullName evidence="2">Uncharacterized protein</fullName>
    </submittedName>
</protein>
<proteinExistence type="predicted"/>
<accession>A0A494XMA2</accession>
<dbReference type="Proteomes" id="UP000280434">
    <property type="component" value="Unassembled WGS sequence"/>
</dbReference>
<keyword evidence="1" id="KW-1133">Transmembrane helix</keyword>
<dbReference type="AlphaFoldDB" id="A0A494XMA2"/>
<dbReference type="EMBL" id="RBZV01000003">
    <property type="protein sequence ID" value="RKP49194.1"/>
    <property type="molecule type" value="Genomic_DNA"/>
</dbReference>
<evidence type="ECO:0000313" key="3">
    <source>
        <dbReference type="Proteomes" id="UP000280434"/>
    </source>
</evidence>
<organism evidence="2 3">
    <name type="scientific">Trinickia fusca</name>
    <dbReference type="NCBI Taxonomy" id="2419777"/>
    <lineage>
        <taxon>Bacteria</taxon>
        <taxon>Pseudomonadati</taxon>
        <taxon>Pseudomonadota</taxon>
        <taxon>Betaproteobacteria</taxon>
        <taxon>Burkholderiales</taxon>
        <taxon>Burkholderiaceae</taxon>
        <taxon>Trinickia</taxon>
    </lineage>
</organism>
<dbReference type="PROSITE" id="PS51257">
    <property type="entry name" value="PROKAR_LIPOPROTEIN"/>
    <property type="match status" value="1"/>
</dbReference>
<feature type="transmembrane region" description="Helical" evidence="1">
    <location>
        <begin position="32"/>
        <end position="54"/>
    </location>
</feature>
<keyword evidence="3" id="KW-1185">Reference proteome</keyword>
<evidence type="ECO:0000256" key="1">
    <source>
        <dbReference type="SAM" id="Phobius"/>
    </source>
</evidence>
<gene>
    <name evidence="2" type="ORF">D7S89_10395</name>
</gene>
<evidence type="ECO:0000313" key="2">
    <source>
        <dbReference type="EMBL" id="RKP49194.1"/>
    </source>
</evidence>